<dbReference type="GO" id="GO:0060271">
    <property type="term" value="P:cilium assembly"/>
    <property type="evidence" value="ECO:0007669"/>
    <property type="project" value="TreeGrafter"/>
</dbReference>
<dbReference type="PANTHER" id="PTHR24274">
    <property type="entry name" value="CILIA- AND FLAGELLA-ASSOCIATED PROTEIN 161"/>
    <property type="match status" value="1"/>
</dbReference>
<dbReference type="PANTHER" id="PTHR24274:SF1">
    <property type="entry name" value="CILIA- AND FLAGELLA-ASSOCIATED PROTEIN 161"/>
    <property type="match status" value="1"/>
</dbReference>
<dbReference type="Gene3D" id="2.80.10.50">
    <property type="match status" value="1"/>
</dbReference>
<dbReference type="InterPro" id="IPR002048">
    <property type="entry name" value="EF_hand_dom"/>
</dbReference>
<dbReference type="Pfam" id="PF13202">
    <property type="entry name" value="EF-hand_5"/>
    <property type="match status" value="1"/>
</dbReference>
<name>A0A7S2TGW1_9EUKA</name>
<protein>
    <recommendedName>
        <fullName evidence="2">EF-hand domain-containing protein</fullName>
    </recommendedName>
</protein>
<dbReference type="EMBL" id="HBHP01001075">
    <property type="protein sequence ID" value="CAD9745223.1"/>
    <property type="molecule type" value="Transcribed_RNA"/>
</dbReference>
<proteinExistence type="predicted"/>
<dbReference type="Pfam" id="PF13499">
    <property type="entry name" value="EF-hand_7"/>
    <property type="match status" value="1"/>
</dbReference>
<accession>A0A7S2TGW1</accession>
<feature type="domain" description="EF-hand" evidence="2">
    <location>
        <begin position="349"/>
        <end position="384"/>
    </location>
</feature>
<dbReference type="CDD" id="cd00051">
    <property type="entry name" value="EFh"/>
    <property type="match status" value="2"/>
</dbReference>
<evidence type="ECO:0000256" key="1">
    <source>
        <dbReference type="ARBA" id="ARBA00022837"/>
    </source>
</evidence>
<dbReference type="PROSITE" id="PS50222">
    <property type="entry name" value="EF_HAND_2"/>
    <property type="match status" value="2"/>
</dbReference>
<feature type="domain" description="EF-hand" evidence="2">
    <location>
        <begin position="385"/>
        <end position="420"/>
    </location>
</feature>
<dbReference type="InterPro" id="IPR055325">
    <property type="entry name" value="CF161"/>
</dbReference>
<dbReference type="SMART" id="SM00054">
    <property type="entry name" value="EFh"/>
    <property type="match status" value="3"/>
</dbReference>
<gene>
    <name evidence="3" type="ORF">LSP00402_LOCUS688</name>
</gene>
<sequence>MNNGPARYSHKTRIGNWNEDLQMQEDKVRKYLDRKEKGQLMINKIARNMQGSLKPVGLTYAKDGLIRFGDHVMLYSVQTEGVLSTDVTDRDPGNIEAYSVTTSTVTKGPVARNVFVIMPPANDKKTKIGDFFTFGQPFVLKVNPALTTKDLSLASVPLSPMQFSKISKKQLVLMSVDNSADIIFTARYRDVQQRFEMDGQPVPGNAELVLQHRRTGKCLFTDKINYHNDFGAEYEVSCNTSSVANRKGILMHEKSGKMTSDNANKAETPSNYWAFLTATDPSMEKGIQKGKEPDVSVLLASMKKQLIQRAGLRGLTSIARVFRIMNDNFDGFVSESEFKKGVADMGVVLDAKEAKILFKAFDKDNNGKLSYDEFVLAFRGKCNKRRLALVDGAFALMDKTGDGVITIDDLKGVYKPVMDPEVADGKKTQAQHLKEYIGHFENVSTKDGKITLDEWRDYYSGISASIDSDEYFELMMKRAWKGL</sequence>
<reference evidence="3" key="1">
    <citation type="submission" date="2021-01" db="EMBL/GenBank/DDBJ databases">
        <authorList>
            <person name="Corre E."/>
            <person name="Pelletier E."/>
            <person name="Niang G."/>
            <person name="Scheremetjew M."/>
            <person name="Finn R."/>
            <person name="Kale V."/>
            <person name="Holt S."/>
            <person name="Cochrane G."/>
            <person name="Meng A."/>
            <person name="Brown T."/>
            <person name="Cohen L."/>
        </authorList>
    </citation>
    <scope>NUCLEOTIDE SEQUENCE</scope>
    <source>
        <strain evidence="3">CCMP622</strain>
    </source>
</reference>
<dbReference type="InterPro" id="IPR011992">
    <property type="entry name" value="EF-hand-dom_pair"/>
</dbReference>
<dbReference type="Gene3D" id="1.10.238.10">
    <property type="entry name" value="EF-hand"/>
    <property type="match status" value="2"/>
</dbReference>
<dbReference type="AlphaFoldDB" id="A0A7S2TGW1"/>
<organism evidence="3">
    <name type="scientific">Lotharella oceanica</name>
    <dbReference type="NCBI Taxonomy" id="641309"/>
    <lineage>
        <taxon>Eukaryota</taxon>
        <taxon>Sar</taxon>
        <taxon>Rhizaria</taxon>
        <taxon>Cercozoa</taxon>
        <taxon>Chlorarachniophyceae</taxon>
        <taxon>Lotharella</taxon>
    </lineage>
</organism>
<dbReference type="PROSITE" id="PS00018">
    <property type="entry name" value="EF_HAND_1"/>
    <property type="match status" value="1"/>
</dbReference>
<evidence type="ECO:0000259" key="2">
    <source>
        <dbReference type="PROSITE" id="PS50222"/>
    </source>
</evidence>
<dbReference type="GO" id="GO:0031514">
    <property type="term" value="C:motile cilium"/>
    <property type="evidence" value="ECO:0007669"/>
    <property type="project" value="TreeGrafter"/>
</dbReference>
<dbReference type="InterPro" id="IPR018247">
    <property type="entry name" value="EF_Hand_1_Ca_BS"/>
</dbReference>
<dbReference type="Pfam" id="PF24569">
    <property type="entry name" value="CFAP161"/>
    <property type="match status" value="1"/>
</dbReference>
<keyword evidence="1" id="KW-0106">Calcium</keyword>
<dbReference type="SUPFAM" id="SSF47473">
    <property type="entry name" value="EF-hand"/>
    <property type="match status" value="1"/>
</dbReference>
<dbReference type="GO" id="GO:0005509">
    <property type="term" value="F:calcium ion binding"/>
    <property type="evidence" value="ECO:0007669"/>
    <property type="project" value="InterPro"/>
</dbReference>
<evidence type="ECO:0000313" key="3">
    <source>
        <dbReference type="EMBL" id="CAD9745223.1"/>
    </source>
</evidence>